<feature type="region of interest" description="Disordered" evidence="2">
    <location>
        <begin position="855"/>
        <end position="925"/>
    </location>
</feature>
<proteinExistence type="predicted"/>
<gene>
    <name evidence="3" type="ORF">SCF082_LOCUS51348</name>
</gene>
<feature type="compositionally biased region" description="Polar residues" evidence="2">
    <location>
        <begin position="1093"/>
        <end position="1105"/>
    </location>
</feature>
<evidence type="ECO:0000256" key="1">
    <source>
        <dbReference type="ARBA" id="ARBA00023125"/>
    </source>
</evidence>
<feature type="region of interest" description="Disordered" evidence="2">
    <location>
        <begin position="358"/>
        <end position="388"/>
    </location>
</feature>
<feature type="compositionally biased region" description="Basic and acidic residues" evidence="2">
    <location>
        <begin position="869"/>
        <end position="878"/>
    </location>
</feature>
<dbReference type="InterPro" id="IPR010998">
    <property type="entry name" value="Integrase_recombinase_N"/>
</dbReference>
<feature type="compositionally biased region" description="Basic residues" evidence="2">
    <location>
        <begin position="879"/>
        <end position="890"/>
    </location>
</feature>
<comment type="caution">
    <text evidence="3">The sequence shown here is derived from an EMBL/GenBank/DDBJ whole genome shotgun (WGS) entry which is preliminary data.</text>
</comment>
<sequence length="1123" mass="125813">MSGKGGHRGGQGNRSGGNWGSHGATYSYGAHNAAHNPFEVKLPRFLNWLEYNEVDQSENSLIMVDDRDVRMVSPFQCWLTREIMANSASSINVLTERDQVTPPNSGFHLSLFGNYTLDGIKAVIVIALDTETGAPNAGWDRHTATALSHPAFQPFSWPMLRDTSASYTDVKVYNGNEILFRWIFRGYRADTDLTVQQQFVDEVLLRECNRGKPRLSVVVAAFVGFELRVRNRSSQDAMGNDADRVEFRFRDANNRLDLKCQRTAVPGTWLTCSLTTLIQTIQNVRQARRARVEGPEHTEQFGQLAAVHEHWFNWAVAENAEDVGCLVDFIGDLDEGNFHITATFKLWTRAPEIVNPRRSQKCSIKRSTDHIEDEDRDQARNDRRYARSSAQVTPAIFASQIRSKTFNETSATIEEVDDLPPGDLELPTAAGGGRPTDAAGQGEGSRVFEEETSGDAGWGMDGMEVETKIPGRRCSSVSRIRRGLGLGRSEFWLALDADEGADDQIARMWAARLKAIAAKAGSHAQINRSLPGAEITAGEQAEIRELVFGAGAFRTIRVNVLAWERMEKWAGSQGLSVYPLTSSVLSKYCLHLSNSKRGPSVLPALSYAVRWICKRLVMPVPDTDDPHVGAIVQKVYLDRGKELREAVEVPQPVVAALEYLVNALILEGKKPAALFARWTLILIYASLRWDDGRHVAPASLELTEEALLGLVWQTKVERKRKGTRFAVPRCSIAGVEWLDEGQIFREFLSDRDFFIWDLVSEFEFDTADEPEALNICSYSQAAGPLEYLQQLEQFRVECPGLPFVLMADNLIRKKAFRLQAEQREKYSSYEMALKEVLQRHKYMWNDARTKAVLARVDPRKEQEPPQSDKTSDLQDKPHSPKAAKKKRKLERLRDALAKANATNTQKTARTEKQASTPDRDKRIPDSEWKAIARAMRAAGFAVLPPIEIECNDEVQFSVDITSKDVIQHLHMLITEGYVFYAHFGTPCSSFSLARKLDGGPPPLRSKDFLWGLPHLKPWDDQKVKIGNKLMQLTVDLVTRLHSVGCLWSIENPLSSFLWLMPPMVRLTKLPLAVRTEFDMCRFGSDHLKPTANFGHSGTRSSSTSLRHGRAAAPPCPPDGDGIG</sequence>
<reference evidence="3 4" key="1">
    <citation type="submission" date="2024-02" db="EMBL/GenBank/DDBJ databases">
        <authorList>
            <person name="Chen Y."/>
            <person name="Shah S."/>
            <person name="Dougan E. K."/>
            <person name="Thang M."/>
            <person name="Chan C."/>
        </authorList>
    </citation>
    <scope>NUCLEOTIDE SEQUENCE [LARGE SCALE GENOMIC DNA]</scope>
</reference>
<keyword evidence="1" id="KW-0238">DNA-binding</keyword>
<feature type="compositionally biased region" description="Low complexity" evidence="2">
    <location>
        <begin position="897"/>
        <end position="907"/>
    </location>
</feature>
<protein>
    <submittedName>
        <fullName evidence="3">Uncharacterized protein</fullName>
    </submittedName>
</protein>
<feature type="compositionally biased region" description="Basic and acidic residues" evidence="2">
    <location>
        <begin position="908"/>
        <end position="925"/>
    </location>
</feature>
<feature type="region of interest" description="Disordered" evidence="2">
    <location>
        <begin position="416"/>
        <end position="462"/>
    </location>
</feature>
<evidence type="ECO:0000313" key="4">
    <source>
        <dbReference type="Proteomes" id="UP001642464"/>
    </source>
</evidence>
<accession>A0ABP0SE37</accession>
<keyword evidence="4" id="KW-1185">Reference proteome</keyword>
<evidence type="ECO:0000313" key="3">
    <source>
        <dbReference type="EMBL" id="CAK9110566.1"/>
    </source>
</evidence>
<dbReference type="Proteomes" id="UP001642464">
    <property type="component" value="Unassembled WGS sequence"/>
</dbReference>
<name>A0ABP0SE37_9DINO</name>
<organism evidence="3 4">
    <name type="scientific">Durusdinium trenchii</name>
    <dbReference type="NCBI Taxonomy" id="1381693"/>
    <lineage>
        <taxon>Eukaryota</taxon>
        <taxon>Sar</taxon>
        <taxon>Alveolata</taxon>
        <taxon>Dinophyceae</taxon>
        <taxon>Suessiales</taxon>
        <taxon>Symbiodiniaceae</taxon>
        <taxon>Durusdinium</taxon>
    </lineage>
</organism>
<dbReference type="SUPFAM" id="SSF47823">
    <property type="entry name" value="lambda integrase-like, N-terminal domain"/>
    <property type="match status" value="1"/>
</dbReference>
<evidence type="ECO:0000256" key="2">
    <source>
        <dbReference type="SAM" id="MobiDB-lite"/>
    </source>
</evidence>
<dbReference type="EMBL" id="CAXAMM010043550">
    <property type="protein sequence ID" value="CAK9110566.1"/>
    <property type="molecule type" value="Genomic_DNA"/>
</dbReference>
<dbReference type="Gene3D" id="1.10.150.130">
    <property type="match status" value="1"/>
</dbReference>
<feature type="region of interest" description="Disordered" evidence="2">
    <location>
        <begin position="1091"/>
        <end position="1123"/>
    </location>
</feature>